<evidence type="ECO:0000313" key="2">
    <source>
        <dbReference type="EMBL" id="MBW0138216.1"/>
    </source>
</evidence>
<dbReference type="EMBL" id="JADQDK010000001">
    <property type="protein sequence ID" value="MBW0138216.1"/>
    <property type="molecule type" value="Genomic_DNA"/>
</dbReference>
<comment type="caution">
    <text evidence="2">The sequence shown here is derived from an EMBL/GenBank/DDBJ whole genome shotgun (WGS) entry which is preliminary data.</text>
</comment>
<name>A0ABS6V137_9PSEU</name>
<sequence>MRRETDGTSRRMPTVAGAAPARARRLVGRTGHAVVPPRVDHAPTPLGSALHVTIQALVTWTEVHRNEVAAARAAYDVRGDG</sequence>
<proteinExistence type="predicted"/>
<evidence type="ECO:0000313" key="3">
    <source>
        <dbReference type="Proteomes" id="UP000694287"/>
    </source>
</evidence>
<accession>A0ABS6V137</accession>
<reference evidence="2 3" key="1">
    <citation type="submission" date="2020-11" db="EMBL/GenBank/DDBJ databases">
        <title>Pseudonocardia abyssalis sp. nov. and Pseudonocardia oceani sp. nov., description and phylogenomic analysis of two novel actinomycetes isolated from the deep Southern Ocean.</title>
        <authorList>
            <person name="Parra J."/>
        </authorList>
    </citation>
    <scope>NUCLEOTIDE SEQUENCE [LARGE SCALE GENOMIC DNA]</scope>
    <source>
        <strain evidence="2 3">KRD-168</strain>
    </source>
</reference>
<evidence type="ECO:0008006" key="4">
    <source>
        <dbReference type="Google" id="ProtNLM"/>
    </source>
</evidence>
<keyword evidence="3" id="KW-1185">Reference proteome</keyword>
<evidence type="ECO:0000256" key="1">
    <source>
        <dbReference type="SAM" id="MobiDB-lite"/>
    </source>
</evidence>
<feature type="region of interest" description="Disordered" evidence="1">
    <location>
        <begin position="1"/>
        <end position="22"/>
    </location>
</feature>
<organism evidence="2 3">
    <name type="scientific">Pseudonocardia abyssalis</name>
    <dbReference type="NCBI Taxonomy" id="2792008"/>
    <lineage>
        <taxon>Bacteria</taxon>
        <taxon>Bacillati</taxon>
        <taxon>Actinomycetota</taxon>
        <taxon>Actinomycetes</taxon>
        <taxon>Pseudonocardiales</taxon>
        <taxon>Pseudonocardiaceae</taxon>
        <taxon>Pseudonocardia</taxon>
    </lineage>
</organism>
<dbReference type="Proteomes" id="UP000694287">
    <property type="component" value="Unassembled WGS sequence"/>
</dbReference>
<gene>
    <name evidence="2" type="ORF">I4I81_28700</name>
</gene>
<protein>
    <recommendedName>
        <fullName evidence="4">HTH hxlR-type domain-containing protein</fullName>
    </recommendedName>
</protein>